<feature type="domain" description="N-acetyltransferase" evidence="1">
    <location>
        <begin position="6"/>
        <end position="141"/>
    </location>
</feature>
<dbReference type="CDD" id="cd04301">
    <property type="entry name" value="NAT_SF"/>
    <property type="match status" value="1"/>
</dbReference>
<dbReference type="SUPFAM" id="SSF55729">
    <property type="entry name" value="Acyl-CoA N-acyltransferases (Nat)"/>
    <property type="match status" value="1"/>
</dbReference>
<dbReference type="InterPro" id="IPR016181">
    <property type="entry name" value="Acyl_CoA_acyltransferase"/>
</dbReference>
<dbReference type="Proteomes" id="UP000482800">
    <property type="component" value="Unassembled WGS sequence"/>
</dbReference>
<dbReference type="InterPro" id="IPR053144">
    <property type="entry name" value="Acetyltransferase_Butenolide"/>
</dbReference>
<evidence type="ECO:0000259" key="1">
    <source>
        <dbReference type="PROSITE" id="PS51186"/>
    </source>
</evidence>
<gene>
    <name evidence="2" type="ORF">Phou_035340</name>
</gene>
<dbReference type="EMBL" id="BLPF01000001">
    <property type="protein sequence ID" value="GFJ79354.1"/>
    <property type="molecule type" value="Genomic_DNA"/>
</dbReference>
<dbReference type="PROSITE" id="PS51186">
    <property type="entry name" value="GNAT"/>
    <property type="match status" value="1"/>
</dbReference>
<dbReference type="PANTHER" id="PTHR43233:SF1">
    <property type="entry name" value="FAMILY N-ACETYLTRANSFERASE, PUTATIVE (AFU_ORTHOLOGUE AFUA_6G03350)-RELATED"/>
    <property type="match status" value="1"/>
</dbReference>
<dbReference type="InterPro" id="IPR000182">
    <property type="entry name" value="GNAT_dom"/>
</dbReference>
<dbReference type="AlphaFoldDB" id="A0A6V8K6G9"/>
<reference evidence="2 3" key="1">
    <citation type="submission" date="2020-03" db="EMBL/GenBank/DDBJ databases">
        <title>Whole genome shotgun sequence of Phytohabitans houttuyneae NBRC 108639.</title>
        <authorList>
            <person name="Komaki H."/>
            <person name="Tamura T."/>
        </authorList>
    </citation>
    <scope>NUCLEOTIDE SEQUENCE [LARGE SCALE GENOMIC DNA]</scope>
    <source>
        <strain evidence="2 3">NBRC 108639</strain>
    </source>
</reference>
<accession>A0A6V8K6G9</accession>
<dbReference type="Gene3D" id="3.40.630.30">
    <property type="match status" value="1"/>
</dbReference>
<proteinExistence type="predicted"/>
<protein>
    <recommendedName>
        <fullName evidence="1">N-acetyltransferase domain-containing protein</fullName>
    </recommendedName>
</protein>
<organism evidence="2 3">
    <name type="scientific">Phytohabitans houttuyneae</name>
    <dbReference type="NCBI Taxonomy" id="1076126"/>
    <lineage>
        <taxon>Bacteria</taxon>
        <taxon>Bacillati</taxon>
        <taxon>Actinomycetota</taxon>
        <taxon>Actinomycetes</taxon>
        <taxon>Micromonosporales</taxon>
        <taxon>Micromonosporaceae</taxon>
    </lineage>
</organism>
<reference evidence="2 3" key="2">
    <citation type="submission" date="2020-03" db="EMBL/GenBank/DDBJ databases">
        <authorList>
            <person name="Ichikawa N."/>
            <person name="Kimura A."/>
            <person name="Kitahashi Y."/>
            <person name="Uohara A."/>
        </authorList>
    </citation>
    <scope>NUCLEOTIDE SEQUENCE [LARGE SCALE GENOMIC DNA]</scope>
    <source>
        <strain evidence="2 3">NBRC 108639</strain>
    </source>
</reference>
<name>A0A6V8K6G9_9ACTN</name>
<sequence>MDLRGIEVRDHLEGSRLGQLMGLFAAGWWTEDRVAEDVAAMLAASDLVFALVHRPDDRLVGFARVLTDGVYLALVLDVLVAPDARGSGVGAMLMDAVVRHPRLARVRSVELVCQPELFGFYRRWGFTEQVGRSTLMRLTRSS</sequence>
<evidence type="ECO:0000313" key="2">
    <source>
        <dbReference type="EMBL" id="GFJ79354.1"/>
    </source>
</evidence>
<dbReference type="PANTHER" id="PTHR43233">
    <property type="entry name" value="FAMILY N-ACETYLTRANSFERASE, PUTATIVE (AFU_ORTHOLOGUE AFUA_6G03350)-RELATED"/>
    <property type="match status" value="1"/>
</dbReference>
<dbReference type="Pfam" id="PF13508">
    <property type="entry name" value="Acetyltransf_7"/>
    <property type="match status" value="1"/>
</dbReference>
<dbReference type="GO" id="GO:0016747">
    <property type="term" value="F:acyltransferase activity, transferring groups other than amino-acyl groups"/>
    <property type="evidence" value="ECO:0007669"/>
    <property type="project" value="InterPro"/>
</dbReference>
<evidence type="ECO:0000313" key="3">
    <source>
        <dbReference type="Proteomes" id="UP000482800"/>
    </source>
</evidence>
<comment type="caution">
    <text evidence="2">The sequence shown here is derived from an EMBL/GenBank/DDBJ whole genome shotgun (WGS) entry which is preliminary data.</text>
</comment>
<dbReference type="RefSeq" id="WP_173056901.1">
    <property type="nucleotide sequence ID" value="NZ_BAABGO010000001.1"/>
</dbReference>
<keyword evidence="3" id="KW-1185">Reference proteome</keyword>